<dbReference type="GO" id="GO:0016020">
    <property type="term" value="C:membrane"/>
    <property type="evidence" value="ECO:0007669"/>
    <property type="project" value="UniProtKB-SubCell"/>
</dbReference>
<dbReference type="InterPro" id="IPR000620">
    <property type="entry name" value="EamA_dom"/>
</dbReference>
<name>A0A3Q8XNH8_9HYPH</name>
<gene>
    <name evidence="8" type="ORF">D5400_10350</name>
</gene>
<evidence type="ECO:0000256" key="3">
    <source>
        <dbReference type="ARBA" id="ARBA00022692"/>
    </source>
</evidence>
<feature type="transmembrane region" description="Helical" evidence="6">
    <location>
        <begin position="64"/>
        <end position="86"/>
    </location>
</feature>
<accession>A0A3Q8XNH8</accession>
<feature type="transmembrane region" description="Helical" evidence="6">
    <location>
        <begin position="271"/>
        <end position="288"/>
    </location>
</feature>
<feature type="transmembrane region" description="Helical" evidence="6">
    <location>
        <begin position="149"/>
        <end position="172"/>
    </location>
</feature>
<dbReference type="SUPFAM" id="SSF103481">
    <property type="entry name" value="Multidrug resistance efflux transporter EmrE"/>
    <property type="match status" value="2"/>
</dbReference>
<dbReference type="Proteomes" id="UP000268192">
    <property type="component" value="Chromosome"/>
</dbReference>
<organism evidence="8 9">
    <name type="scientific">Georhizobium profundi</name>
    <dbReference type="NCBI Taxonomy" id="2341112"/>
    <lineage>
        <taxon>Bacteria</taxon>
        <taxon>Pseudomonadati</taxon>
        <taxon>Pseudomonadota</taxon>
        <taxon>Alphaproteobacteria</taxon>
        <taxon>Hyphomicrobiales</taxon>
        <taxon>Rhizobiaceae</taxon>
        <taxon>Georhizobium</taxon>
    </lineage>
</organism>
<keyword evidence="5 6" id="KW-0472">Membrane</keyword>
<reference evidence="8 9" key="1">
    <citation type="submission" date="2018-09" db="EMBL/GenBank/DDBJ databases">
        <title>Marinorhizobium profundi gen. nov., sp. nov., isolated from a deep-sea sediment sample from the New Britain Trench and proposal of Marinorhizobiaceae fam. nov. in the order Rhizobiales of the class Alphaproteobacteria.</title>
        <authorList>
            <person name="Cao J."/>
        </authorList>
    </citation>
    <scope>NUCLEOTIDE SEQUENCE [LARGE SCALE GENOMIC DNA]</scope>
    <source>
        <strain evidence="8 9">WS11</strain>
    </source>
</reference>
<keyword evidence="9" id="KW-1185">Reference proteome</keyword>
<feature type="transmembrane region" description="Helical" evidence="6">
    <location>
        <begin position="184"/>
        <end position="204"/>
    </location>
</feature>
<evidence type="ECO:0000313" key="9">
    <source>
        <dbReference type="Proteomes" id="UP000268192"/>
    </source>
</evidence>
<dbReference type="InterPro" id="IPR037185">
    <property type="entry name" value="EmrE-like"/>
</dbReference>
<dbReference type="PANTHER" id="PTHR32322:SF2">
    <property type="entry name" value="EAMA DOMAIN-CONTAINING PROTEIN"/>
    <property type="match status" value="1"/>
</dbReference>
<feature type="transmembrane region" description="Helical" evidence="6">
    <location>
        <begin position="216"/>
        <end position="237"/>
    </location>
</feature>
<feature type="transmembrane region" description="Helical" evidence="6">
    <location>
        <begin position="249"/>
        <end position="265"/>
    </location>
</feature>
<feature type="domain" description="EamA" evidence="7">
    <location>
        <begin position="159"/>
        <end position="288"/>
    </location>
</feature>
<comment type="similarity">
    <text evidence="2">Belongs to the EamA transporter family.</text>
</comment>
<evidence type="ECO:0000313" key="8">
    <source>
        <dbReference type="EMBL" id="AZN71621.1"/>
    </source>
</evidence>
<keyword evidence="3 6" id="KW-0812">Transmembrane</keyword>
<evidence type="ECO:0000256" key="5">
    <source>
        <dbReference type="ARBA" id="ARBA00023136"/>
    </source>
</evidence>
<comment type="subcellular location">
    <subcellularLocation>
        <location evidence="1">Membrane</location>
        <topology evidence="1">Multi-pass membrane protein</topology>
    </subcellularLocation>
</comment>
<feature type="transmembrane region" description="Helical" evidence="6">
    <location>
        <begin position="92"/>
        <end position="114"/>
    </location>
</feature>
<dbReference type="PANTHER" id="PTHR32322">
    <property type="entry name" value="INNER MEMBRANE TRANSPORTER"/>
    <property type="match status" value="1"/>
</dbReference>
<dbReference type="KEGG" id="abaw:D5400_10350"/>
<feature type="domain" description="EamA" evidence="7">
    <location>
        <begin position="10"/>
        <end position="136"/>
    </location>
</feature>
<proteinExistence type="inferred from homology"/>
<dbReference type="Pfam" id="PF00892">
    <property type="entry name" value="EamA"/>
    <property type="match status" value="2"/>
</dbReference>
<dbReference type="RefSeq" id="WP_126009931.1">
    <property type="nucleotide sequence ID" value="NZ_CP032509.1"/>
</dbReference>
<feature type="transmembrane region" description="Helical" evidence="6">
    <location>
        <begin position="32"/>
        <end position="52"/>
    </location>
</feature>
<dbReference type="EMBL" id="CP032509">
    <property type="protein sequence ID" value="AZN71621.1"/>
    <property type="molecule type" value="Genomic_DNA"/>
</dbReference>
<evidence type="ECO:0000259" key="7">
    <source>
        <dbReference type="Pfam" id="PF00892"/>
    </source>
</evidence>
<evidence type="ECO:0000256" key="2">
    <source>
        <dbReference type="ARBA" id="ARBA00007362"/>
    </source>
</evidence>
<feature type="transmembrane region" description="Helical" evidence="6">
    <location>
        <begin position="7"/>
        <end position="26"/>
    </location>
</feature>
<evidence type="ECO:0000256" key="6">
    <source>
        <dbReference type="SAM" id="Phobius"/>
    </source>
</evidence>
<sequence>MTIERIAPALFVLLWSTGWIVARYAAPHADPLFFLCLRYVSAAAVFVVFCMIVRAQWPQTRAQWWHATFSGVLLHAIYLGGVWWAIAHGVPTALSGLIAALQPLLTATVAPFVVGERLSGSQKLGIGLGLVGLMIAIVPNLMALEPEQIAAATVPLIVNVVAMVAVTAGTLYQKRYLQTGDLRTIATLQYFGAFVVTAPFVLLLEDMRIVWNFEVFVALAWSVFGLSLLAIALLLYLIRRGQVSKAASLIYLVPPTVAIQAFLYFGEELPLPMIIGTLVVVLGVYLTNRKPKAPVT</sequence>
<keyword evidence="4 6" id="KW-1133">Transmembrane helix</keyword>
<evidence type="ECO:0000256" key="1">
    <source>
        <dbReference type="ARBA" id="ARBA00004141"/>
    </source>
</evidence>
<evidence type="ECO:0000256" key="4">
    <source>
        <dbReference type="ARBA" id="ARBA00022989"/>
    </source>
</evidence>
<dbReference type="AlphaFoldDB" id="A0A3Q8XNH8"/>
<protein>
    <submittedName>
        <fullName evidence="8">DMT family transporter</fullName>
    </submittedName>
</protein>
<feature type="transmembrane region" description="Helical" evidence="6">
    <location>
        <begin position="126"/>
        <end position="143"/>
    </location>
</feature>
<dbReference type="InterPro" id="IPR050638">
    <property type="entry name" value="AA-Vitamin_Transporters"/>
</dbReference>
<dbReference type="OrthoDB" id="9809509at2"/>